<evidence type="ECO:0000313" key="2">
    <source>
        <dbReference type="EMBL" id="CAA9210786.1"/>
    </source>
</evidence>
<evidence type="ECO:0000256" key="1">
    <source>
        <dbReference type="SAM" id="MobiDB-lite"/>
    </source>
</evidence>
<sequence>DRSEHFHQPCGDASHRGRQHRHVRRLPAAGQVPGQGQAAAGDRQRLHRRRLGAGRALPRRLLRERQPALRARLL</sequence>
<feature type="non-terminal residue" evidence="2">
    <location>
        <position position="74"/>
    </location>
</feature>
<feature type="non-terminal residue" evidence="2">
    <location>
        <position position="1"/>
    </location>
</feature>
<accession>A0A6J4H400</accession>
<name>A0A6J4H400_9ACTN</name>
<feature type="compositionally biased region" description="Low complexity" evidence="1">
    <location>
        <begin position="27"/>
        <end position="41"/>
    </location>
</feature>
<organism evidence="2">
    <name type="scientific">uncultured Acidimicrobiales bacterium</name>
    <dbReference type="NCBI Taxonomy" id="310071"/>
    <lineage>
        <taxon>Bacteria</taxon>
        <taxon>Bacillati</taxon>
        <taxon>Actinomycetota</taxon>
        <taxon>Acidimicrobiia</taxon>
        <taxon>Acidimicrobiales</taxon>
        <taxon>environmental samples</taxon>
    </lineage>
</organism>
<feature type="compositionally biased region" description="Basic residues" evidence="1">
    <location>
        <begin position="16"/>
        <end position="25"/>
    </location>
</feature>
<feature type="region of interest" description="Disordered" evidence="1">
    <location>
        <begin position="1"/>
        <end position="59"/>
    </location>
</feature>
<protein>
    <submittedName>
        <fullName evidence="2">Uncharacterized protein</fullName>
    </submittedName>
</protein>
<reference evidence="2" key="1">
    <citation type="submission" date="2020-02" db="EMBL/GenBank/DDBJ databases">
        <authorList>
            <person name="Meier V. D."/>
        </authorList>
    </citation>
    <scope>NUCLEOTIDE SEQUENCE</scope>
    <source>
        <strain evidence="2">AVDCRST_MAG10</strain>
    </source>
</reference>
<dbReference type="AlphaFoldDB" id="A0A6J4H400"/>
<gene>
    <name evidence="2" type="ORF">AVDCRST_MAG10-105</name>
</gene>
<proteinExistence type="predicted"/>
<dbReference type="EMBL" id="CADCTB010000005">
    <property type="protein sequence ID" value="CAA9210786.1"/>
    <property type="molecule type" value="Genomic_DNA"/>
</dbReference>
<feature type="compositionally biased region" description="Basic residues" evidence="1">
    <location>
        <begin position="45"/>
        <end position="59"/>
    </location>
</feature>